<dbReference type="Pfam" id="PF00990">
    <property type="entry name" value="GGDEF"/>
    <property type="match status" value="1"/>
</dbReference>
<keyword evidence="3" id="KW-1133">Transmembrane helix</keyword>
<dbReference type="SMART" id="SM00267">
    <property type="entry name" value="GGDEF"/>
    <property type="match status" value="1"/>
</dbReference>
<organism evidence="5 6">
    <name type="scientific">Sulfurimonas gotlandica (strain DSM 19862 / JCM 16533 / GD1)</name>
    <dbReference type="NCBI Taxonomy" id="929558"/>
    <lineage>
        <taxon>Bacteria</taxon>
        <taxon>Pseudomonadati</taxon>
        <taxon>Campylobacterota</taxon>
        <taxon>Epsilonproteobacteria</taxon>
        <taxon>Campylobacterales</taxon>
        <taxon>Sulfurimonadaceae</taxon>
        <taxon>Sulfurimonas</taxon>
    </lineage>
</organism>
<feature type="transmembrane region" description="Helical" evidence="3">
    <location>
        <begin position="171"/>
        <end position="193"/>
    </location>
</feature>
<dbReference type="EC" id="2.7.7.65" evidence="1"/>
<dbReference type="PANTHER" id="PTHR45138">
    <property type="entry name" value="REGULATORY COMPONENTS OF SENSORY TRANSDUCTION SYSTEM"/>
    <property type="match status" value="1"/>
</dbReference>
<evidence type="ECO:0000313" key="5">
    <source>
        <dbReference type="EMBL" id="EHP29977.1"/>
    </source>
</evidence>
<dbReference type="eggNOG" id="COG3706">
    <property type="taxonomic scope" value="Bacteria"/>
</dbReference>
<keyword evidence="3" id="KW-0812">Transmembrane</keyword>
<dbReference type="HOGENOM" id="CLU_000445_11_1_7"/>
<reference evidence="5 6" key="1">
    <citation type="journal article" date="2012" name="Proc. Natl. Acad. Sci. U.S.A.">
        <title>Genome and physiology of a model Epsilonproteobacterium responsible for sulfide detoxification in marine oxygen depletion zones.</title>
        <authorList>
            <person name="Grote J."/>
            <person name="Schott T."/>
            <person name="Bruckner C.G."/>
            <person name="Glockner F.O."/>
            <person name="Jost G."/>
            <person name="Teeling H."/>
            <person name="Labrenz M."/>
            <person name="Jurgens K."/>
        </authorList>
    </citation>
    <scope>NUCLEOTIDE SEQUENCE [LARGE SCALE GENOMIC DNA]</scope>
    <source>
        <strain evidence="5 6">GD1</strain>
    </source>
</reference>
<dbReference type="EMBL" id="AFRZ01000001">
    <property type="protein sequence ID" value="EHP29977.1"/>
    <property type="molecule type" value="Genomic_DNA"/>
</dbReference>
<dbReference type="FunFam" id="3.30.70.270:FF:000001">
    <property type="entry name" value="Diguanylate cyclase domain protein"/>
    <property type="match status" value="1"/>
</dbReference>
<feature type="transmembrane region" description="Helical" evidence="3">
    <location>
        <begin position="146"/>
        <end position="165"/>
    </location>
</feature>
<accession>B6BHI0</accession>
<dbReference type="AlphaFoldDB" id="B6BHI0"/>
<keyword evidence="3" id="KW-0472">Membrane</keyword>
<feature type="transmembrane region" description="Helical" evidence="3">
    <location>
        <begin position="93"/>
        <end position="115"/>
    </location>
</feature>
<dbReference type="OrthoDB" id="7323245at2"/>
<gene>
    <name evidence="5" type="ORF">SMGD1_1453</name>
</gene>
<dbReference type="CDD" id="cd01949">
    <property type="entry name" value="GGDEF"/>
    <property type="match status" value="1"/>
</dbReference>
<keyword evidence="6" id="KW-1185">Reference proteome</keyword>
<feature type="transmembrane region" description="Helical" evidence="3">
    <location>
        <begin position="35"/>
        <end position="55"/>
    </location>
</feature>
<dbReference type="SUPFAM" id="SSF55073">
    <property type="entry name" value="Nucleotide cyclase"/>
    <property type="match status" value="1"/>
</dbReference>
<proteinExistence type="predicted"/>
<dbReference type="NCBIfam" id="TIGR00254">
    <property type="entry name" value="GGDEF"/>
    <property type="match status" value="1"/>
</dbReference>
<dbReference type="InterPro" id="IPR000160">
    <property type="entry name" value="GGDEF_dom"/>
</dbReference>
<feature type="transmembrane region" description="Helical" evidence="3">
    <location>
        <begin position="67"/>
        <end position="86"/>
    </location>
</feature>
<comment type="catalytic activity">
    <reaction evidence="2">
        <text>2 GTP = 3',3'-c-di-GMP + 2 diphosphate</text>
        <dbReference type="Rhea" id="RHEA:24898"/>
        <dbReference type="ChEBI" id="CHEBI:33019"/>
        <dbReference type="ChEBI" id="CHEBI:37565"/>
        <dbReference type="ChEBI" id="CHEBI:58805"/>
        <dbReference type="EC" id="2.7.7.65"/>
    </reaction>
</comment>
<feature type="domain" description="GGDEF" evidence="4">
    <location>
        <begin position="241"/>
        <end position="369"/>
    </location>
</feature>
<accession>H1FT58</accession>
<dbReference type="InterPro" id="IPR050469">
    <property type="entry name" value="Diguanylate_Cyclase"/>
</dbReference>
<dbReference type="PATRIC" id="fig|929558.5.peg.1444"/>
<name>B6BHI0_SULGG</name>
<dbReference type="GO" id="GO:0052621">
    <property type="term" value="F:diguanylate cyclase activity"/>
    <property type="evidence" value="ECO:0007669"/>
    <property type="project" value="UniProtKB-EC"/>
</dbReference>
<evidence type="ECO:0000256" key="1">
    <source>
        <dbReference type="ARBA" id="ARBA00012528"/>
    </source>
</evidence>
<dbReference type="InterPro" id="IPR043128">
    <property type="entry name" value="Rev_trsase/Diguanyl_cyclase"/>
</dbReference>
<protein>
    <recommendedName>
        <fullName evidence="1">diguanylate cyclase</fullName>
        <ecNumber evidence="1">2.7.7.65</ecNumber>
    </recommendedName>
</protein>
<dbReference type="PROSITE" id="PS50887">
    <property type="entry name" value="GGDEF"/>
    <property type="match status" value="1"/>
</dbReference>
<dbReference type="STRING" id="929558.SMGD1_1453"/>
<evidence type="ECO:0000259" key="4">
    <source>
        <dbReference type="PROSITE" id="PS50887"/>
    </source>
</evidence>
<evidence type="ECO:0000256" key="3">
    <source>
        <dbReference type="SAM" id="Phobius"/>
    </source>
</evidence>
<dbReference type="Gene3D" id="3.30.70.270">
    <property type="match status" value="1"/>
</dbReference>
<comment type="caution">
    <text evidence="5">The sequence shown here is derived from an EMBL/GenBank/DDBJ whole genome shotgun (WGS) entry which is preliminary data.</text>
</comment>
<dbReference type="PANTHER" id="PTHR45138:SF9">
    <property type="entry name" value="DIGUANYLATE CYCLASE DGCM-RELATED"/>
    <property type="match status" value="1"/>
</dbReference>
<dbReference type="RefSeq" id="WP_008336367.1">
    <property type="nucleotide sequence ID" value="NZ_AFRZ01000001.1"/>
</dbReference>
<dbReference type="InterPro" id="IPR029787">
    <property type="entry name" value="Nucleotide_cyclase"/>
</dbReference>
<evidence type="ECO:0000256" key="2">
    <source>
        <dbReference type="ARBA" id="ARBA00034247"/>
    </source>
</evidence>
<sequence>MSINYRYIFCSYNLFAFKDSQTQERFNEWRRPSRLKHISAISILTASLYLIFAYITRSFIPADILPLATLVHVYLVPSILILIALLAYFKIRYFLMTFLLIIAPIVAAIGNMLIVSEFEGYTTYQTELYLIIFWVFTVSGLKFIHALLSGLLIYISATLSAYLIYPMNTEAFVLHSFWMIAALSFGILSGYLLESSQKTIFLKKEELEKIAITDKLTGLYNRTMSDKVVKDELEKSKRYGHSFGLMMLDIDYFKNVNDTYGHLVGDDVLVEFTNILKKYTRSTDTLIRWGGEEFIIISLEVDKDGLMTLAEHIRKKVEGHNFKTVGTKTVSIGVTLNKDNDDINSIVQRADQALYKSKNSGRNRSNFLD</sequence>
<evidence type="ECO:0000313" key="6">
    <source>
        <dbReference type="Proteomes" id="UP000006431"/>
    </source>
</evidence>
<dbReference type="Proteomes" id="UP000006431">
    <property type="component" value="Unassembled WGS sequence"/>
</dbReference>